<organism evidence="3 4">
    <name type="scientific">Limnospira indica PCC 8005</name>
    <dbReference type="NCBI Taxonomy" id="376219"/>
    <lineage>
        <taxon>Bacteria</taxon>
        <taxon>Bacillati</taxon>
        <taxon>Cyanobacteriota</taxon>
        <taxon>Cyanophyceae</taxon>
        <taxon>Oscillatoriophycideae</taxon>
        <taxon>Oscillatoriales</taxon>
        <taxon>Sirenicapillariaceae</taxon>
        <taxon>Limnospira</taxon>
    </lineage>
</organism>
<dbReference type="PANTHER" id="PTHR42918:SF15">
    <property type="entry name" value="LYSINE--TRNA LIGASE, CHLOROPLASTIC_MITOCHONDRIAL"/>
    <property type="match status" value="1"/>
</dbReference>
<dbReference type="InterPro" id="IPR012340">
    <property type="entry name" value="NA-bd_OB-fold"/>
</dbReference>
<name>A0A9P1NZG3_9CYAN</name>
<keyword evidence="3" id="KW-0436">Ligase</keyword>
<dbReference type="GO" id="GO:0000049">
    <property type="term" value="F:tRNA binding"/>
    <property type="evidence" value="ECO:0007669"/>
    <property type="project" value="TreeGrafter"/>
</dbReference>
<dbReference type="Proteomes" id="UP000032946">
    <property type="component" value="Chromosome"/>
</dbReference>
<dbReference type="GO" id="GO:0004824">
    <property type="term" value="F:lysine-tRNA ligase activity"/>
    <property type="evidence" value="ECO:0007669"/>
    <property type="project" value="UniProtKB-EC"/>
</dbReference>
<keyword evidence="4" id="KW-1185">Reference proteome</keyword>
<dbReference type="PANTHER" id="PTHR42918">
    <property type="entry name" value="LYSYL-TRNA SYNTHETASE"/>
    <property type="match status" value="1"/>
</dbReference>
<protein>
    <submittedName>
        <fullName evidence="3">Lysine tRNA synthetase (Fragment, part 1)</fullName>
        <ecNumber evidence="3">6.1.1.6</ecNumber>
    </submittedName>
</protein>
<evidence type="ECO:0000313" key="4">
    <source>
        <dbReference type="Proteomes" id="UP000032946"/>
    </source>
</evidence>
<dbReference type="AlphaFoldDB" id="A0A9P1NZG3"/>
<dbReference type="Gene3D" id="2.40.50.140">
    <property type="entry name" value="Nucleic acid-binding proteins"/>
    <property type="match status" value="1"/>
</dbReference>
<dbReference type="EMBL" id="FO818640">
    <property type="protein sequence ID" value="CDM96229.1"/>
    <property type="molecule type" value="Genomic_DNA"/>
</dbReference>
<feature type="domain" description="OB" evidence="2">
    <location>
        <begin position="66"/>
        <end position="145"/>
    </location>
</feature>
<dbReference type="GO" id="GO:0005829">
    <property type="term" value="C:cytosol"/>
    <property type="evidence" value="ECO:0007669"/>
    <property type="project" value="TreeGrafter"/>
</dbReference>
<reference evidence="3 4" key="1">
    <citation type="submission" date="2014-02" db="EMBL/GenBank/DDBJ databases">
        <authorList>
            <person name="Genoscope - CEA"/>
        </authorList>
    </citation>
    <scope>NUCLEOTIDE SEQUENCE [LARGE SCALE GENOMIC DNA]</scope>
    <source>
        <strain evidence="3 4">PCC 8005</strain>
    </source>
</reference>
<keyword evidence="1" id="KW-0547">Nucleotide-binding</keyword>
<dbReference type="CDD" id="cd04322">
    <property type="entry name" value="LysRS_N"/>
    <property type="match status" value="1"/>
</dbReference>
<evidence type="ECO:0000256" key="1">
    <source>
        <dbReference type="ARBA" id="ARBA00022741"/>
    </source>
</evidence>
<accession>A0A9P1NZG3</accession>
<sequence length="229" mass="25438">MPENPTRNELEVRAKKVEELRSQGIEPYPSVAFERSHLAQEIHDHFSQPQHQLANGEADPQALPLRVCGRITFKRDSGSIGFIGLTDASATIQLKIEKKLVTGDPGLTFNQIKKLLDIGDFIGVEGIGCRTNRGELSIQVSRLDVISKATIPFPDSYYGINDPELCRRHREIDLVVIPHPYSDLNSVAALSAAFAPIYGMPDLMKLKPPSSRLFMAARRRDPLSPITMP</sequence>
<proteinExistence type="predicted"/>
<dbReference type="GO" id="GO:0000166">
    <property type="term" value="F:nucleotide binding"/>
    <property type="evidence" value="ECO:0007669"/>
    <property type="project" value="InterPro"/>
</dbReference>
<dbReference type="Pfam" id="PF01336">
    <property type="entry name" value="tRNA_anti-codon"/>
    <property type="match status" value="1"/>
</dbReference>
<evidence type="ECO:0000313" key="3">
    <source>
        <dbReference type="EMBL" id="CDM96229.1"/>
    </source>
</evidence>
<dbReference type="EC" id="6.1.1.6" evidence="3"/>
<dbReference type="SUPFAM" id="SSF50249">
    <property type="entry name" value="Nucleic acid-binding proteins"/>
    <property type="match status" value="1"/>
</dbReference>
<dbReference type="GO" id="GO:0006430">
    <property type="term" value="P:lysyl-tRNA aminoacylation"/>
    <property type="evidence" value="ECO:0007669"/>
    <property type="project" value="TreeGrafter"/>
</dbReference>
<evidence type="ECO:0000259" key="2">
    <source>
        <dbReference type="Pfam" id="PF01336"/>
    </source>
</evidence>
<dbReference type="InterPro" id="IPR004365">
    <property type="entry name" value="NA-bd_OB_tRNA"/>
</dbReference>
<dbReference type="InterPro" id="IPR044136">
    <property type="entry name" value="Lys-tRNA-ligase_II_N"/>
</dbReference>
<keyword evidence="3" id="KW-0030">Aminoacyl-tRNA synthetase</keyword>
<gene>
    <name evidence="3" type="primary">lysS</name>
    <name evidence="3" type="ORF">ARTHRO_40635</name>
</gene>